<dbReference type="InterPro" id="IPR029050">
    <property type="entry name" value="Immunoprotect_excell_Ig-like"/>
</dbReference>
<organism evidence="4 5">
    <name type="scientific">Peribacillus frigoritolerans</name>
    <dbReference type="NCBI Taxonomy" id="450367"/>
    <lineage>
        <taxon>Bacteria</taxon>
        <taxon>Bacillati</taxon>
        <taxon>Bacillota</taxon>
        <taxon>Bacilli</taxon>
        <taxon>Bacillales</taxon>
        <taxon>Bacillaceae</taxon>
        <taxon>Peribacillus</taxon>
    </lineage>
</organism>
<reference evidence="4" key="1">
    <citation type="submission" date="2021-04" db="EMBL/GenBank/DDBJ databases">
        <title>Whole genome sequencing of Enterococci isolates from hospitalized patients.</title>
        <authorList>
            <person name="Ogoti B.M."/>
            <person name="Onyambu F.G."/>
        </authorList>
    </citation>
    <scope>NUCLEOTIDE SEQUENCE</scope>
    <source>
        <strain evidence="4">242</strain>
    </source>
</reference>
<keyword evidence="3" id="KW-1133">Transmembrane helix</keyword>
<dbReference type="Gene3D" id="2.60.40.1240">
    <property type="match status" value="1"/>
</dbReference>
<feature type="non-terminal residue" evidence="4">
    <location>
        <position position="124"/>
    </location>
</feature>
<evidence type="ECO:0000256" key="2">
    <source>
        <dbReference type="SAM" id="MobiDB-lite"/>
    </source>
</evidence>
<feature type="region of interest" description="Disordered" evidence="2">
    <location>
        <begin position="55"/>
        <end position="74"/>
    </location>
</feature>
<keyword evidence="3" id="KW-0472">Membrane</keyword>
<accession>A0A941J857</accession>
<evidence type="ECO:0000313" key="4">
    <source>
        <dbReference type="EMBL" id="MBR8646380.1"/>
    </source>
</evidence>
<evidence type="ECO:0000256" key="1">
    <source>
        <dbReference type="ARBA" id="ARBA00022729"/>
    </source>
</evidence>
<keyword evidence="1" id="KW-0732">Signal</keyword>
<dbReference type="Proteomes" id="UP000680045">
    <property type="component" value="Unassembled WGS sequence"/>
</dbReference>
<feature type="transmembrane region" description="Helical" evidence="3">
    <location>
        <begin position="37"/>
        <end position="56"/>
    </location>
</feature>
<proteinExistence type="predicted"/>
<dbReference type="EMBL" id="JAGTPW010000094">
    <property type="protein sequence ID" value="MBR8646380.1"/>
    <property type="molecule type" value="Genomic_DNA"/>
</dbReference>
<keyword evidence="3" id="KW-0812">Transmembrane</keyword>
<evidence type="ECO:0000313" key="5">
    <source>
        <dbReference type="Proteomes" id="UP000680045"/>
    </source>
</evidence>
<evidence type="ECO:0000256" key="3">
    <source>
        <dbReference type="SAM" id="Phobius"/>
    </source>
</evidence>
<gene>
    <name evidence="4" type="ORF">KEH51_29345</name>
</gene>
<sequence length="124" mass="13457">MAGLVPCKACSKEIAKGVKKCPNCGKDQRNWFMRHKIMSFIGAIIVISIISSALGGGSEETSTSTNGDTKATEKKETVYKVKDVIKADQLEITVSKFEEKTKVGDQYVNKKASDGGTFVAIQYT</sequence>
<name>A0A941J857_9BACI</name>
<comment type="caution">
    <text evidence="4">The sequence shown here is derived from an EMBL/GenBank/DDBJ whole genome shotgun (WGS) entry which is preliminary data.</text>
</comment>
<protein>
    <submittedName>
        <fullName evidence="4">Uncharacterized protein</fullName>
    </submittedName>
</protein>
<feature type="compositionally biased region" description="Polar residues" evidence="2">
    <location>
        <begin position="59"/>
        <end position="69"/>
    </location>
</feature>
<dbReference type="AlphaFoldDB" id="A0A941J857"/>